<comment type="function">
    <text evidence="4">Has an important function as a repair enzyme for proteins that have been inactivated by oxidation. Catalyzes the reversible oxidation-reduction of methionine sulfoxide in proteins to methionine.</text>
</comment>
<feature type="active site" evidence="4">
    <location>
        <position position="18"/>
    </location>
</feature>
<evidence type="ECO:0000256" key="2">
    <source>
        <dbReference type="ARBA" id="ARBA00047806"/>
    </source>
</evidence>
<dbReference type="EC" id="1.8.4.11" evidence="4"/>
<comment type="similarity">
    <text evidence="4">Belongs to the MsrA Met sulfoxide reductase family.</text>
</comment>
<protein>
    <recommendedName>
        <fullName evidence="4">Peptide methionine sulfoxide reductase MsrA</fullName>
        <shortName evidence="4">Protein-methionine-S-oxide reductase</shortName>
        <ecNumber evidence="4">1.8.4.11</ecNumber>
    </recommendedName>
    <alternativeName>
        <fullName evidence="4">Peptide-methionine (S)-S-oxide reductase</fullName>
        <shortName evidence="4">Peptide Met(O) reductase</shortName>
    </alternativeName>
</protein>
<dbReference type="GO" id="GO:0008113">
    <property type="term" value="F:peptide-methionine (S)-S-oxide reductase activity"/>
    <property type="evidence" value="ECO:0007669"/>
    <property type="project" value="UniProtKB-EC"/>
</dbReference>
<name>A0ABT0SCH3_9SPHN</name>
<dbReference type="PANTHER" id="PTHR43774:SF1">
    <property type="entry name" value="PEPTIDE METHIONINE SULFOXIDE REDUCTASE MSRA 2"/>
    <property type="match status" value="1"/>
</dbReference>
<evidence type="ECO:0000313" key="7">
    <source>
        <dbReference type="Proteomes" id="UP001165383"/>
    </source>
</evidence>
<dbReference type="NCBIfam" id="TIGR00401">
    <property type="entry name" value="msrA"/>
    <property type="match status" value="1"/>
</dbReference>
<keyword evidence="7" id="KW-1185">Reference proteome</keyword>
<comment type="caution">
    <text evidence="6">The sequence shown here is derived from an EMBL/GenBank/DDBJ whole genome shotgun (WGS) entry which is preliminary data.</text>
</comment>
<dbReference type="PANTHER" id="PTHR43774">
    <property type="entry name" value="PEPTIDE METHIONINE SULFOXIDE REDUCTASE"/>
    <property type="match status" value="1"/>
</dbReference>
<accession>A0ABT0SCH3</accession>
<dbReference type="Gene3D" id="3.30.1060.10">
    <property type="entry name" value="Peptide methionine sulphoxide reductase MsrA"/>
    <property type="match status" value="1"/>
</dbReference>
<evidence type="ECO:0000256" key="3">
    <source>
        <dbReference type="ARBA" id="ARBA00048782"/>
    </source>
</evidence>
<evidence type="ECO:0000256" key="4">
    <source>
        <dbReference type="HAMAP-Rule" id="MF_01401"/>
    </source>
</evidence>
<evidence type="ECO:0000259" key="5">
    <source>
        <dbReference type="Pfam" id="PF01625"/>
    </source>
</evidence>
<dbReference type="SUPFAM" id="SSF55068">
    <property type="entry name" value="Peptide methionine sulfoxide reductase"/>
    <property type="match status" value="1"/>
</dbReference>
<organism evidence="6 7">
    <name type="scientific">Sphingomonas brevis</name>
    <dbReference type="NCBI Taxonomy" id="2908206"/>
    <lineage>
        <taxon>Bacteria</taxon>
        <taxon>Pseudomonadati</taxon>
        <taxon>Pseudomonadota</taxon>
        <taxon>Alphaproteobacteria</taxon>
        <taxon>Sphingomonadales</taxon>
        <taxon>Sphingomonadaceae</taxon>
        <taxon>Sphingomonas</taxon>
    </lineage>
</organism>
<dbReference type="HAMAP" id="MF_01401">
    <property type="entry name" value="MsrA"/>
    <property type="match status" value="1"/>
</dbReference>
<dbReference type="Proteomes" id="UP001165383">
    <property type="component" value="Unassembled WGS sequence"/>
</dbReference>
<keyword evidence="1 4" id="KW-0560">Oxidoreductase</keyword>
<comment type="catalytic activity">
    <reaction evidence="2 4">
        <text>L-methionyl-[protein] + [thioredoxin]-disulfide + H2O = L-methionyl-(S)-S-oxide-[protein] + [thioredoxin]-dithiol</text>
        <dbReference type="Rhea" id="RHEA:14217"/>
        <dbReference type="Rhea" id="RHEA-COMP:10698"/>
        <dbReference type="Rhea" id="RHEA-COMP:10700"/>
        <dbReference type="Rhea" id="RHEA-COMP:12313"/>
        <dbReference type="Rhea" id="RHEA-COMP:12315"/>
        <dbReference type="ChEBI" id="CHEBI:15377"/>
        <dbReference type="ChEBI" id="CHEBI:16044"/>
        <dbReference type="ChEBI" id="CHEBI:29950"/>
        <dbReference type="ChEBI" id="CHEBI:44120"/>
        <dbReference type="ChEBI" id="CHEBI:50058"/>
        <dbReference type="EC" id="1.8.4.11"/>
    </reaction>
</comment>
<feature type="domain" description="Peptide methionine sulphoxide reductase MsrA" evidence="5">
    <location>
        <begin position="12"/>
        <end position="162"/>
    </location>
</feature>
<dbReference type="InterPro" id="IPR002569">
    <property type="entry name" value="Met_Sox_Rdtase_MsrA_dom"/>
</dbReference>
<evidence type="ECO:0000256" key="1">
    <source>
        <dbReference type="ARBA" id="ARBA00023002"/>
    </source>
</evidence>
<dbReference type="EMBL" id="JAMGBB010000001">
    <property type="protein sequence ID" value="MCL6742028.1"/>
    <property type="molecule type" value="Genomic_DNA"/>
</dbReference>
<dbReference type="Pfam" id="PF01625">
    <property type="entry name" value="PMSR"/>
    <property type="match status" value="1"/>
</dbReference>
<reference evidence="6" key="1">
    <citation type="submission" date="2022-05" db="EMBL/GenBank/DDBJ databases">
        <authorList>
            <person name="Jo J.-H."/>
            <person name="Im W.-T."/>
        </authorList>
    </citation>
    <scope>NUCLEOTIDE SEQUENCE</scope>
    <source>
        <strain evidence="6">RB56-2</strain>
    </source>
</reference>
<gene>
    <name evidence="4 6" type="primary">msrA</name>
    <name evidence="6" type="ORF">LZ518_12905</name>
</gene>
<dbReference type="InterPro" id="IPR036509">
    <property type="entry name" value="Met_Sox_Rdtase_MsrA_sf"/>
</dbReference>
<evidence type="ECO:0000313" key="6">
    <source>
        <dbReference type="EMBL" id="MCL6742028.1"/>
    </source>
</evidence>
<proteinExistence type="inferred from homology"/>
<sequence>MVAPAGSHREVAVLAGGCFWGIEGVYEHVKGVSDVTSGFAGMQARGATYDKVSTGTTGNAEAVRIVFDPHQVSYSELLRIFFAVAHDPTEVDRQGPDVGTQYRSAIFPQSPAQAKVARAYIAQLQKAHVFKRPIATRIESGGFVAAEAYHQDFMRKNPNYPYIVFNDRPKVAALKQQFPNYWRG</sequence>
<comment type="catalytic activity">
    <reaction evidence="3 4">
        <text>[thioredoxin]-disulfide + L-methionine + H2O = L-methionine (S)-S-oxide + [thioredoxin]-dithiol</text>
        <dbReference type="Rhea" id="RHEA:19993"/>
        <dbReference type="Rhea" id="RHEA-COMP:10698"/>
        <dbReference type="Rhea" id="RHEA-COMP:10700"/>
        <dbReference type="ChEBI" id="CHEBI:15377"/>
        <dbReference type="ChEBI" id="CHEBI:29950"/>
        <dbReference type="ChEBI" id="CHEBI:50058"/>
        <dbReference type="ChEBI" id="CHEBI:57844"/>
        <dbReference type="ChEBI" id="CHEBI:58772"/>
        <dbReference type="EC" id="1.8.4.11"/>
    </reaction>
</comment>